<protein>
    <submittedName>
        <fullName evidence="5">S24 family peptidase</fullName>
    </submittedName>
</protein>
<reference evidence="5" key="1">
    <citation type="submission" date="2023-07" db="EMBL/GenBank/DDBJ databases">
        <authorList>
            <person name="Kim M.K."/>
        </authorList>
    </citation>
    <scope>NUCLEOTIDE SEQUENCE</scope>
    <source>
        <strain evidence="5">M29</strain>
    </source>
</reference>
<dbReference type="EMBL" id="JAUQSX010000012">
    <property type="protein sequence ID" value="MDO7848674.1"/>
    <property type="molecule type" value="Genomic_DNA"/>
</dbReference>
<dbReference type="CDD" id="cd00093">
    <property type="entry name" value="HTH_XRE"/>
    <property type="match status" value="1"/>
</dbReference>
<evidence type="ECO:0000313" key="6">
    <source>
        <dbReference type="Proteomes" id="UP001167796"/>
    </source>
</evidence>
<evidence type="ECO:0000259" key="4">
    <source>
        <dbReference type="Pfam" id="PF00717"/>
    </source>
</evidence>
<comment type="caution">
    <text evidence="5">The sequence shown here is derived from an EMBL/GenBank/DDBJ whole genome shotgun (WGS) entry which is preliminary data.</text>
</comment>
<organism evidence="5 6">
    <name type="scientific">Hymenobacter mellowenesis</name>
    <dbReference type="NCBI Taxonomy" id="3063995"/>
    <lineage>
        <taxon>Bacteria</taxon>
        <taxon>Pseudomonadati</taxon>
        <taxon>Bacteroidota</taxon>
        <taxon>Cytophagia</taxon>
        <taxon>Cytophagales</taxon>
        <taxon>Hymenobacteraceae</taxon>
        <taxon>Hymenobacter</taxon>
    </lineage>
</organism>
<proteinExistence type="predicted"/>
<evidence type="ECO:0000256" key="3">
    <source>
        <dbReference type="ARBA" id="ARBA00023163"/>
    </source>
</evidence>
<keyword evidence="3" id="KW-0804">Transcription</keyword>
<keyword evidence="6" id="KW-1185">Reference proteome</keyword>
<dbReference type="Gene3D" id="2.10.109.10">
    <property type="entry name" value="Umud Fragment, subunit A"/>
    <property type="match status" value="1"/>
</dbReference>
<name>A0ABT9AH65_9BACT</name>
<gene>
    <name evidence="5" type="ORF">Q5H92_20075</name>
</gene>
<dbReference type="Pfam" id="PF00717">
    <property type="entry name" value="Peptidase_S24"/>
    <property type="match status" value="1"/>
</dbReference>
<dbReference type="PANTHER" id="PTHR40661:SF3">
    <property type="entry name" value="FELS-1 PROPHAGE TRANSCRIPTIONAL REGULATOR"/>
    <property type="match status" value="1"/>
</dbReference>
<evidence type="ECO:0000256" key="2">
    <source>
        <dbReference type="ARBA" id="ARBA00023125"/>
    </source>
</evidence>
<dbReference type="InterPro" id="IPR015927">
    <property type="entry name" value="Peptidase_S24_S26A/B/C"/>
</dbReference>
<keyword evidence="1" id="KW-0805">Transcription regulation</keyword>
<keyword evidence="2" id="KW-0238">DNA-binding</keyword>
<accession>A0ABT9AH65</accession>
<dbReference type="CDD" id="cd06529">
    <property type="entry name" value="S24_LexA-like"/>
    <property type="match status" value="1"/>
</dbReference>
<dbReference type="SUPFAM" id="SSF51306">
    <property type="entry name" value="LexA/Signal peptidase"/>
    <property type="match status" value="1"/>
</dbReference>
<dbReference type="RefSeq" id="WP_305013342.1">
    <property type="nucleotide sequence ID" value="NZ_JAUQSX010000012.1"/>
</dbReference>
<dbReference type="InterPro" id="IPR001387">
    <property type="entry name" value="Cro/C1-type_HTH"/>
</dbReference>
<sequence>MEQIEQQREKVVPAGVDTDTGGRIKQLLEHYNLSTYEANNRLGYGRASKLYKLLKNEVRPGYETIVDLLASFPELSADWLLTGAGPMLRGATDEAKPAISLQQVVRGDKVVVVTVDDKGNENTVLVPIPAQAGYSLAHNEAVYLQQFGTYKIPGFERGEFRAFEVAGDSMAPTINHRDIVIATRVDELRLLEPGEVYVVVTPESVMLKRIKNRLRANDDEVLLHSDNPHRLPYGMETRDIIELWRVRGYVSSYIPSAPDITVERLWEVIEQLGFDRGEVRRHLIENSTPSAT</sequence>
<evidence type="ECO:0000256" key="1">
    <source>
        <dbReference type="ARBA" id="ARBA00023015"/>
    </source>
</evidence>
<dbReference type="PANTHER" id="PTHR40661">
    <property type="match status" value="1"/>
</dbReference>
<evidence type="ECO:0000313" key="5">
    <source>
        <dbReference type="EMBL" id="MDO7848674.1"/>
    </source>
</evidence>
<dbReference type="InterPro" id="IPR039418">
    <property type="entry name" value="LexA-like"/>
</dbReference>
<dbReference type="InterPro" id="IPR036286">
    <property type="entry name" value="LexA/Signal_pep-like_sf"/>
</dbReference>
<feature type="domain" description="Peptidase S24/S26A/S26B/S26C" evidence="4">
    <location>
        <begin position="158"/>
        <end position="229"/>
    </location>
</feature>
<dbReference type="Proteomes" id="UP001167796">
    <property type="component" value="Unassembled WGS sequence"/>
</dbReference>